<evidence type="ECO:0000313" key="2">
    <source>
        <dbReference type="EMBL" id="CAK0789119.1"/>
    </source>
</evidence>
<dbReference type="EMBL" id="CAUYUJ010000178">
    <property type="protein sequence ID" value="CAK0789119.1"/>
    <property type="molecule type" value="Genomic_DNA"/>
</dbReference>
<gene>
    <name evidence="2" type="ORF">PCOR1329_LOCUS788</name>
</gene>
<keyword evidence="3" id="KW-1185">Reference proteome</keyword>
<evidence type="ECO:0000313" key="3">
    <source>
        <dbReference type="Proteomes" id="UP001189429"/>
    </source>
</evidence>
<dbReference type="Proteomes" id="UP001189429">
    <property type="component" value="Unassembled WGS sequence"/>
</dbReference>
<organism evidence="2 3">
    <name type="scientific">Prorocentrum cordatum</name>
    <dbReference type="NCBI Taxonomy" id="2364126"/>
    <lineage>
        <taxon>Eukaryota</taxon>
        <taxon>Sar</taxon>
        <taxon>Alveolata</taxon>
        <taxon>Dinophyceae</taxon>
        <taxon>Prorocentrales</taxon>
        <taxon>Prorocentraceae</taxon>
        <taxon>Prorocentrum</taxon>
    </lineage>
</organism>
<evidence type="ECO:0000256" key="1">
    <source>
        <dbReference type="SAM" id="MobiDB-lite"/>
    </source>
</evidence>
<protein>
    <submittedName>
        <fullName evidence="2">Uncharacterized protein</fullName>
    </submittedName>
</protein>
<sequence length="114" mass="10478">EAAPRAAPPASEAQRCALGGAGGAGLAQKRAGAEPEAACSGAAAPGSLDLVSPQRRIGGGSPGAASDSGSGTPSVLLAPSAPAVAIDLDDLSDGSPARELGPIGTAGGPAQDAG</sequence>
<name>A0ABN9PD68_9DINO</name>
<comment type="caution">
    <text evidence="2">The sequence shown here is derived from an EMBL/GenBank/DDBJ whole genome shotgun (WGS) entry which is preliminary data.</text>
</comment>
<accession>A0ABN9PD68</accession>
<feature type="non-terminal residue" evidence="2">
    <location>
        <position position="1"/>
    </location>
</feature>
<proteinExistence type="predicted"/>
<feature type="region of interest" description="Disordered" evidence="1">
    <location>
        <begin position="39"/>
        <end position="114"/>
    </location>
</feature>
<reference evidence="2" key="1">
    <citation type="submission" date="2023-10" db="EMBL/GenBank/DDBJ databases">
        <authorList>
            <person name="Chen Y."/>
            <person name="Shah S."/>
            <person name="Dougan E. K."/>
            <person name="Thang M."/>
            <person name="Chan C."/>
        </authorList>
    </citation>
    <scope>NUCLEOTIDE SEQUENCE [LARGE SCALE GENOMIC DNA]</scope>
</reference>
<feature type="compositionally biased region" description="Low complexity" evidence="1">
    <location>
        <begin position="63"/>
        <end position="74"/>
    </location>
</feature>